<feature type="active site" description="Nucleophile" evidence="9">
    <location>
        <position position="265"/>
    </location>
</feature>
<proteinExistence type="inferred from homology"/>
<dbReference type="InterPro" id="IPR044846">
    <property type="entry name" value="GH10"/>
</dbReference>
<dbReference type="GO" id="GO:0030247">
    <property type="term" value="F:polysaccharide binding"/>
    <property type="evidence" value="ECO:0007669"/>
    <property type="project" value="UniProtKB-UniRule"/>
</dbReference>
<gene>
    <name evidence="14" type="ORF">SAMN06264365_12852</name>
</gene>
<keyword evidence="3 14" id="KW-0858">Xylan degradation</keyword>
<dbReference type="InterPro" id="IPR017853">
    <property type="entry name" value="GH"/>
</dbReference>
<dbReference type="PANTHER" id="PTHR31490:SF88">
    <property type="entry name" value="BETA-XYLANASE"/>
    <property type="match status" value="1"/>
</dbReference>
<dbReference type="SUPFAM" id="SSF49384">
    <property type="entry name" value="Carbohydrate-binding domain"/>
    <property type="match status" value="1"/>
</dbReference>
<evidence type="ECO:0000256" key="10">
    <source>
        <dbReference type="RuleBase" id="RU361174"/>
    </source>
</evidence>
<feature type="domain" description="GH10" evidence="13">
    <location>
        <begin position="31"/>
        <end position="330"/>
    </location>
</feature>
<evidence type="ECO:0000256" key="1">
    <source>
        <dbReference type="ARBA" id="ARBA00000681"/>
    </source>
</evidence>
<evidence type="ECO:0000259" key="12">
    <source>
        <dbReference type="PROSITE" id="PS51173"/>
    </source>
</evidence>
<dbReference type="EC" id="3.2.1.8" evidence="10"/>
<dbReference type="InterPro" id="IPR012291">
    <property type="entry name" value="CBM2_carb-bd_dom_sf"/>
</dbReference>
<dbReference type="PANTHER" id="PTHR31490">
    <property type="entry name" value="GLYCOSYL HYDROLASE"/>
    <property type="match status" value="1"/>
</dbReference>
<organism evidence="14 15">
    <name type="scientific">Actinoplanes regularis</name>
    <dbReference type="NCBI Taxonomy" id="52697"/>
    <lineage>
        <taxon>Bacteria</taxon>
        <taxon>Bacillati</taxon>
        <taxon>Actinomycetota</taxon>
        <taxon>Actinomycetes</taxon>
        <taxon>Micromonosporales</taxon>
        <taxon>Micromonosporaceae</taxon>
        <taxon>Actinoplanes</taxon>
    </lineage>
</organism>
<evidence type="ECO:0000259" key="13">
    <source>
        <dbReference type="PROSITE" id="PS51760"/>
    </source>
</evidence>
<evidence type="ECO:0000256" key="4">
    <source>
        <dbReference type="ARBA" id="ARBA00022729"/>
    </source>
</evidence>
<dbReference type="SMART" id="SM00637">
    <property type="entry name" value="CBD_II"/>
    <property type="match status" value="1"/>
</dbReference>
<dbReference type="InterPro" id="IPR001000">
    <property type="entry name" value="GH10_dom"/>
</dbReference>
<keyword evidence="15" id="KW-1185">Reference proteome</keyword>
<dbReference type="Proteomes" id="UP000198415">
    <property type="component" value="Unassembled WGS sequence"/>
</dbReference>
<dbReference type="SMART" id="SM00633">
    <property type="entry name" value="Glyco_10"/>
    <property type="match status" value="1"/>
</dbReference>
<feature type="domain" description="CBM2" evidence="12">
    <location>
        <begin position="345"/>
        <end position="445"/>
    </location>
</feature>
<dbReference type="Gene3D" id="2.60.40.290">
    <property type="match status" value="1"/>
</dbReference>
<keyword evidence="8 10" id="KW-0624">Polysaccharide degradation</keyword>
<reference evidence="14 15" key="1">
    <citation type="submission" date="2017-06" db="EMBL/GenBank/DDBJ databases">
        <authorList>
            <person name="Kim H.J."/>
            <person name="Triplett B.A."/>
        </authorList>
    </citation>
    <scope>NUCLEOTIDE SEQUENCE [LARGE SCALE GENOMIC DNA]</scope>
    <source>
        <strain evidence="14 15">DSM 43151</strain>
    </source>
</reference>
<evidence type="ECO:0000313" key="14">
    <source>
        <dbReference type="EMBL" id="SNS91325.1"/>
    </source>
</evidence>
<comment type="similarity">
    <text evidence="2 10">Belongs to the glycosyl hydrolase 10 (cellulase F) family.</text>
</comment>
<sequence length="445" mass="45747">MPLFRKSRSLLLASAAAGIVVAAGVAVTGTAEAASTLGASAAQSGRYFGAAIAAGKLGDGTYTGILTREFNAVTPENEMKWDATEPSQGRFTFTNGDRILNQGLSNGSKVRGHALLWHAQQPGWAQSLSGSALRTAAINHVTQVATHYKGKIYAWDVVNEAFADGGSGGRRDSNLQRTGNDWIEAAFRAARAADPNAKLCYNDYNTDGVNAKSTGIYNMVRDFKSRGVPIDCVGFQSHLGTGIPGDYQANLQRFADLGVDVQITELDVAQGGNQAGVYASVTRACMAVSRCTGITVWGIRDSDSWRTGENPLLFDNSGNKKAAYTSVLNALNAGGTTPSSSTSAPPQSGGACGASVSLNSWNGGFVATVRVIAGSAPINGWTVTVTLPSGSAVTSAWSATNTGTTGTVSFRNVAYNGQLAAGGATEFGFQGTGAGPTATPACSAG</sequence>
<comment type="catalytic activity">
    <reaction evidence="1 10">
        <text>Endohydrolysis of (1-&gt;4)-beta-D-xylosidic linkages in xylans.</text>
        <dbReference type="EC" id="3.2.1.8"/>
    </reaction>
</comment>
<dbReference type="PROSITE" id="PS51173">
    <property type="entry name" value="CBM2"/>
    <property type="match status" value="1"/>
</dbReference>
<protein>
    <recommendedName>
        <fullName evidence="10">Beta-xylanase</fullName>
        <ecNumber evidence="10">3.2.1.8</ecNumber>
    </recommendedName>
</protein>
<dbReference type="Pfam" id="PF00331">
    <property type="entry name" value="Glyco_hydro_10"/>
    <property type="match status" value="1"/>
</dbReference>
<dbReference type="Pfam" id="PF00553">
    <property type="entry name" value="CBM_2"/>
    <property type="match status" value="1"/>
</dbReference>
<dbReference type="PROSITE" id="PS51760">
    <property type="entry name" value="GH10_2"/>
    <property type="match status" value="1"/>
</dbReference>
<keyword evidence="6 10" id="KW-0119">Carbohydrate metabolism</keyword>
<evidence type="ECO:0000313" key="15">
    <source>
        <dbReference type="Proteomes" id="UP000198415"/>
    </source>
</evidence>
<evidence type="ECO:0000256" key="11">
    <source>
        <dbReference type="SAM" id="SignalP"/>
    </source>
</evidence>
<dbReference type="Gene3D" id="3.20.20.80">
    <property type="entry name" value="Glycosidases"/>
    <property type="match status" value="1"/>
</dbReference>
<name>A0A239ICQ2_9ACTN</name>
<evidence type="ECO:0000256" key="2">
    <source>
        <dbReference type="ARBA" id="ARBA00007495"/>
    </source>
</evidence>
<keyword evidence="5 10" id="KW-0378">Hydrolase</keyword>
<evidence type="ECO:0000256" key="7">
    <source>
        <dbReference type="ARBA" id="ARBA00023295"/>
    </source>
</evidence>
<dbReference type="RefSeq" id="WP_089298510.1">
    <property type="nucleotide sequence ID" value="NZ_BOMU01000099.1"/>
</dbReference>
<dbReference type="GO" id="GO:0045493">
    <property type="term" value="P:xylan catabolic process"/>
    <property type="evidence" value="ECO:0007669"/>
    <property type="project" value="UniProtKB-KW"/>
</dbReference>
<dbReference type="OrthoDB" id="3255194at2"/>
<keyword evidence="7 10" id="KW-0326">Glycosidase</keyword>
<dbReference type="InterPro" id="IPR008965">
    <property type="entry name" value="CBM2/CBM3_carb-bd_dom_sf"/>
</dbReference>
<evidence type="ECO:0000256" key="9">
    <source>
        <dbReference type="PROSITE-ProRule" id="PRU10061"/>
    </source>
</evidence>
<feature type="signal peptide" evidence="11">
    <location>
        <begin position="1"/>
        <end position="22"/>
    </location>
</feature>
<evidence type="ECO:0000256" key="8">
    <source>
        <dbReference type="ARBA" id="ARBA00023326"/>
    </source>
</evidence>
<dbReference type="InterPro" id="IPR031158">
    <property type="entry name" value="GH10_AS"/>
</dbReference>
<dbReference type="PRINTS" id="PR00134">
    <property type="entry name" value="GLHYDRLASE10"/>
</dbReference>
<evidence type="ECO:0000256" key="6">
    <source>
        <dbReference type="ARBA" id="ARBA00023277"/>
    </source>
</evidence>
<dbReference type="PROSITE" id="PS00591">
    <property type="entry name" value="GH10_1"/>
    <property type="match status" value="1"/>
</dbReference>
<dbReference type="AlphaFoldDB" id="A0A239ICQ2"/>
<evidence type="ECO:0000256" key="3">
    <source>
        <dbReference type="ARBA" id="ARBA00022651"/>
    </source>
</evidence>
<dbReference type="GO" id="GO:0031176">
    <property type="term" value="F:endo-1,4-beta-xylanase activity"/>
    <property type="evidence" value="ECO:0007669"/>
    <property type="project" value="UniProtKB-EC"/>
</dbReference>
<dbReference type="EMBL" id="FZNR01000028">
    <property type="protein sequence ID" value="SNS91325.1"/>
    <property type="molecule type" value="Genomic_DNA"/>
</dbReference>
<accession>A0A239ICQ2</accession>
<keyword evidence="4 11" id="KW-0732">Signal</keyword>
<evidence type="ECO:0000256" key="5">
    <source>
        <dbReference type="ARBA" id="ARBA00022801"/>
    </source>
</evidence>
<dbReference type="InterPro" id="IPR001919">
    <property type="entry name" value="CBD2"/>
</dbReference>
<dbReference type="SUPFAM" id="SSF51445">
    <property type="entry name" value="(Trans)glycosidases"/>
    <property type="match status" value="1"/>
</dbReference>
<feature type="chain" id="PRO_5039691466" description="Beta-xylanase" evidence="11">
    <location>
        <begin position="23"/>
        <end position="445"/>
    </location>
</feature>